<dbReference type="Proteomes" id="UP000823597">
    <property type="component" value="Unassembled WGS sequence"/>
</dbReference>
<comment type="subcellular location">
    <subcellularLocation>
        <location evidence="1">Cell membrane</location>
    </subcellularLocation>
</comment>
<dbReference type="Pfam" id="PF04277">
    <property type="entry name" value="OAD_gamma"/>
    <property type="match status" value="1"/>
</dbReference>
<dbReference type="GO" id="GO:0036376">
    <property type="term" value="P:sodium ion export across plasma membrane"/>
    <property type="evidence" value="ECO:0007669"/>
    <property type="project" value="InterPro"/>
</dbReference>
<dbReference type="AlphaFoldDB" id="A0A9D9I2R2"/>
<keyword evidence="4 6" id="KW-1133">Transmembrane helix</keyword>
<keyword evidence="7" id="KW-0732">Signal</keyword>
<dbReference type="EMBL" id="JADIME010000013">
    <property type="protein sequence ID" value="MBO8464575.1"/>
    <property type="molecule type" value="Genomic_DNA"/>
</dbReference>
<keyword evidence="2" id="KW-1003">Cell membrane</keyword>
<evidence type="ECO:0000256" key="1">
    <source>
        <dbReference type="ARBA" id="ARBA00004236"/>
    </source>
</evidence>
<evidence type="ECO:0000313" key="9">
    <source>
        <dbReference type="EMBL" id="MBO8464575.1"/>
    </source>
</evidence>
<dbReference type="SUPFAM" id="SSF74853">
    <property type="entry name" value="Lamin A/C globular tail domain"/>
    <property type="match status" value="1"/>
</dbReference>
<proteinExistence type="predicted"/>
<organism evidence="9 10">
    <name type="scientific">Candidatus Merdivivens pullistercoris</name>
    <dbReference type="NCBI Taxonomy" id="2840873"/>
    <lineage>
        <taxon>Bacteria</taxon>
        <taxon>Pseudomonadati</taxon>
        <taxon>Bacteroidota</taxon>
        <taxon>Bacteroidia</taxon>
        <taxon>Bacteroidales</taxon>
        <taxon>Muribaculaceae</taxon>
        <taxon>Muribaculaceae incertae sedis</taxon>
        <taxon>Candidatus Merdivivens</taxon>
    </lineage>
</organism>
<feature type="chain" id="PRO_5038745732" evidence="7">
    <location>
        <begin position="23"/>
        <end position="316"/>
    </location>
</feature>
<evidence type="ECO:0000256" key="5">
    <source>
        <dbReference type="ARBA" id="ARBA00023136"/>
    </source>
</evidence>
<dbReference type="GO" id="GO:0015081">
    <property type="term" value="F:sodium ion transmembrane transporter activity"/>
    <property type="evidence" value="ECO:0007669"/>
    <property type="project" value="InterPro"/>
</dbReference>
<feature type="transmembrane region" description="Helical" evidence="6">
    <location>
        <begin position="190"/>
        <end position="216"/>
    </location>
</feature>
<dbReference type="PROSITE" id="PS51841">
    <property type="entry name" value="LTD"/>
    <property type="match status" value="1"/>
</dbReference>
<protein>
    <submittedName>
        <fullName evidence="9">OadG family protein</fullName>
    </submittedName>
</protein>
<name>A0A9D9I2R2_9BACT</name>
<accession>A0A9D9I2R2</accession>
<keyword evidence="5 6" id="KW-0472">Membrane</keyword>
<dbReference type="Pfam" id="PF00932">
    <property type="entry name" value="LTD"/>
    <property type="match status" value="1"/>
</dbReference>
<dbReference type="InterPro" id="IPR036415">
    <property type="entry name" value="Lamin_tail_dom_sf"/>
</dbReference>
<evidence type="ECO:0000256" key="4">
    <source>
        <dbReference type="ARBA" id="ARBA00022989"/>
    </source>
</evidence>
<evidence type="ECO:0000256" key="7">
    <source>
        <dbReference type="SAM" id="SignalP"/>
    </source>
</evidence>
<keyword evidence="3 6" id="KW-0812">Transmembrane</keyword>
<dbReference type="InterPro" id="IPR001322">
    <property type="entry name" value="Lamin_tail_dom"/>
</dbReference>
<comment type="caution">
    <text evidence="9">The sequence shown here is derived from an EMBL/GenBank/DDBJ whole genome shotgun (WGS) entry which is preliminary data.</text>
</comment>
<reference evidence="9" key="2">
    <citation type="journal article" date="2021" name="PeerJ">
        <title>Extensive microbial diversity within the chicken gut microbiome revealed by metagenomics and culture.</title>
        <authorList>
            <person name="Gilroy R."/>
            <person name="Ravi A."/>
            <person name="Getino M."/>
            <person name="Pursley I."/>
            <person name="Horton D.L."/>
            <person name="Alikhan N.F."/>
            <person name="Baker D."/>
            <person name="Gharbi K."/>
            <person name="Hall N."/>
            <person name="Watson M."/>
            <person name="Adriaenssens E.M."/>
            <person name="Foster-Nyarko E."/>
            <person name="Jarju S."/>
            <person name="Secka A."/>
            <person name="Antonio M."/>
            <person name="Oren A."/>
            <person name="Chaudhuri R.R."/>
            <person name="La Ragione R."/>
            <person name="Hildebrand F."/>
            <person name="Pallen M.J."/>
        </authorList>
    </citation>
    <scope>NUCLEOTIDE SEQUENCE</scope>
    <source>
        <strain evidence="9">10037</strain>
    </source>
</reference>
<feature type="signal peptide" evidence="7">
    <location>
        <begin position="1"/>
        <end position="22"/>
    </location>
</feature>
<gene>
    <name evidence="9" type="ORF">IAB93_01095</name>
</gene>
<reference evidence="9" key="1">
    <citation type="submission" date="2020-10" db="EMBL/GenBank/DDBJ databases">
        <authorList>
            <person name="Gilroy R."/>
        </authorList>
    </citation>
    <scope>NUCLEOTIDE SEQUENCE</scope>
    <source>
        <strain evidence="9">10037</strain>
    </source>
</reference>
<evidence type="ECO:0000259" key="8">
    <source>
        <dbReference type="PROSITE" id="PS51841"/>
    </source>
</evidence>
<evidence type="ECO:0000256" key="6">
    <source>
        <dbReference type="SAM" id="Phobius"/>
    </source>
</evidence>
<evidence type="ECO:0000256" key="3">
    <source>
        <dbReference type="ARBA" id="ARBA00022692"/>
    </source>
</evidence>
<sequence length="316" mass="34917">MNKIKSLFVLCALTVAAASASAQNLNEMLINEVLVHNETSLVDGYGNRNGWIELLNSSYGSVDIGGCYLTDDLQNKKKYLIPKGDVSTKLAPRQVVVFYASGIGEQGTYYINFKLEPGKTIYFVSSDGRTVIDQVTIPADLGVDESYGRVHIEGTIDDTEFTKMSPSPNSQNGDLEAETKSQIMARTDPYGWIISLTSMSVVFSALIILFLIFKYIGKASVKYDRKNDSKDETTVPVAFKPKHTGKKDGNMPEVAAAIAMALDKECGNEVKAAIALALHMHLTSYVHDQESFVLTIKSHQTQWSDKRDMQLRKPIK</sequence>
<dbReference type="GO" id="GO:0005886">
    <property type="term" value="C:plasma membrane"/>
    <property type="evidence" value="ECO:0007669"/>
    <property type="project" value="UniProtKB-SubCell"/>
</dbReference>
<evidence type="ECO:0000313" key="10">
    <source>
        <dbReference type="Proteomes" id="UP000823597"/>
    </source>
</evidence>
<dbReference type="InterPro" id="IPR005899">
    <property type="entry name" value="Na_pump_deCOase"/>
</dbReference>
<feature type="domain" description="LTD" evidence="8">
    <location>
        <begin position="14"/>
        <end position="139"/>
    </location>
</feature>
<evidence type="ECO:0000256" key="2">
    <source>
        <dbReference type="ARBA" id="ARBA00022475"/>
    </source>
</evidence>